<evidence type="ECO:0000259" key="1">
    <source>
        <dbReference type="Pfam" id="PF07700"/>
    </source>
</evidence>
<dbReference type="EMBL" id="CP031775">
    <property type="protein sequence ID" value="QDZ91093.1"/>
    <property type="molecule type" value="Genomic_DNA"/>
</dbReference>
<dbReference type="InterPro" id="IPR011644">
    <property type="entry name" value="Heme_NO-bd"/>
</dbReference>
<name>A0A5B8QWS3_9GAMM</name>
<dbReference type="OrthoDB" id="7266652at2"/>
<evidence type="ECO:0000313" key="2">
    <source>
        <dbReference type="EMBL" id="QDZ91093.1"/>
    </source>
</evidence>
<gene>
    <name evidence="2" type="ORF">D0436_11790</name>
</gene>
<feature type="domain" description="Heme NO-binding" evidence="1">
    <location>
        <begin position="2"/>
        <end position="161"/>
    </location>
</feature>
<dbReference type="KEGG" id="sdeo:D0436_11790"/>
<protein>
    <submittedName>
        <fullName evidence="2">Heme NO-binding domain-containing protein</fullName>
    </submittedName>
</protein>
<reference evidence="2 3" key="1">
    <citation type="journal article" date="2019" name="Ecotoxicol. Environ. Saf.">
        <title>Microbial characterization of heavy metal resistant bacterial strains isolated from an electroplating wastewater treatment plant.</title>
        <authorList>
            <person name="Cai X."/>
            <person name="Zheng X."/>
            <person name="Zhang D."/>
            <person name="Iqbal W."/>
            <person name="Liu C."/>
            <person name="Yang B."/>
            <person name="Zhao X."/>
            <person name="Lu X."/>
            <person name="Mao Y."/>
        </authorList>
    </citation>
    <scope>NUCLEOTIDE SEQUENCE [LARGE SCALE GENOMIC DNA]</scope>
    <source>
        <strain evidence="2 3">Ni1-3</strain>
    </source>
</reference>
<dbReference type="InterPro" id="IPR038158">
    <property type="entry name" value="H-NOX_domain_sf"/>
</dbReference>
<dbReference type="InterPro" id="IPR024096">
    <property type="entry name" value="NO_sig/Golgi_transp_ligand-bd"/>
</dbReference>
<dbReference type="Proteomes" id="UP000321124">
    <property type="component" value="Chromosome"/>
</dbReference>
<evidence type="ECO:0000313" key="3">
    <source>
        <dbReference type="Proteomes" id="UP000321124"/>
    </source>
</evidence>
<dbReference type="SUPFAM" id="SSF111126">
    <property type="entry name" value="Ligand-binding domain in the NO signalling and Golgi transport"/>
    <property type="match status" value="1"/>
</dbReference>
<organism evidence="2 3">
    <name type="scientific">Shewanella decolorationis</name>
    <dbReference type="NCBI Taxonomy" id="256839"/>
    <lineage>
        <taxon>Bacteria</taxon>
        <taxon>Pseudomonadati</taxon>
        <taxon>Pseudomonadota</taxon>
        <taxon>Gammaproteobacteria</taxon>
        <taxon>Alteromonadales</taxon>
        <taxon>Shewanellaceae</taxon>
        <taxon>Shewanella</taxon>
    </lineage>
</organism>
<dbReference type="RefSeq" id="WP_023268050.1">
    <property type="nucleotide sequence ID" value="NZ_BSOL01000032.1"/>
</dbReference>
<dbReference type="AlphaFoldDB" id="A0A5B8QWS3"/>
<sequence>MKGIIFNVLEDMVVTQCGMSVWNELLAKHAPKDRVYVSAKSYAESELLSIVQDVAQRLNMPLQEVVKAFGQFLFNGLASRHTDVVNKFSDFTSLVMGIHDVIHLEVNKLYHEPSLPHITGRLVGNNQIALRYSSPRRLCFCAEGLLFGAAQHFKQKIQISHDTCMHTGADHCLLIIELQND</sequence>
<proteinExistence type="predicted"/>
<accession>A0A5B8QWS3</accession>
<dbReference type="Gene3D" id="3.90.1520.10">
    <property type="entry name" value="H-NOX domain"/>
    <property type="match status" value="1"/>
</dbReference>
<dbReference type="GO" id="GO:0020037">
    <property type="term" value="F:heme binding"/>
    <property type="evidence" value="ECO:0007669"/>
    <property type="project" value="InterPro"/>
</dbReference>
<dbReference type="Pfam" id="PF07700">
    <property type="entry name" value="HNOB"/>
    <property type="match status" value="1"/>
</dbReference>